<keyword evidence="4" id="KW-1185">Reference proteome</keyword>
<name>W7AUJ1_9LIST</name>
<dbReference type="Proteomes" id="UP000019246">
    <property type="component" value="Unassembled WGS sequence"/>
</dbReference>
<dbReference type="PATRIC" id="fig|1265818.5.peg.3023"/>
<protein>
    <recommendedName>
        <fullName evidence="2">DUF4064 domain-containing protein</fullName>
    </recommendedName>
</protein>
<dbReference type="EMBL" id="AOCG01000017">
    <property type="protein sequence ID" value="EUJ16910.1"/>
    <property type="molecule type" value="Genomic_DNA"/>
</dbReference>
<accession>W7AUJ1</accession>
<comment type="caution">
    <text evidence="3">The sequence shown here is derived from an EMBL/GenBank/DDBJ whole genome shotgun (WGS) entry which is preliminary data.</text>
</comment>
<organism evidence="3 4">
    <name type="scientific">Listeria aquatica FSL S10-1188</name>
    <dbReference type="NCBI Taxonomy" id="1265818"/>
    <lineage>
        <taxon>Bacteria</taxon>
        <taxon>Bacillati</taxon>
        <taxon>Bacillota</taxon>
        <taxon>Bacilli</taxon>
        <taxon>Bacillales</taxon>
        <taxon>Listeriaceae</taxon>
        <taxon>Listeria</taxon>
    </lineage>
</organism>
<proteinExistence type="predicted"/>
<feature type="transmembrane region" description="Helical" evidence="1">
    <location>
        <begin position="20"/>
        <end position="45"/>
    </location>
</feature>
<reference evidence="3 4" key="1">
    <citation type="journal article" date="2014" name="Int. J. Syst. Evol. Microbiol.">
        <title>Listeria floridensis sp. nov., Listeria aquatica sp. nov., Listeria cornellensis sp. nov., Listeria riparia sp. nov. and Listeria grandensis sp. nov., from agricultural and natural environments.</title>
        <authorList>
            <person name="den Bakker H.C."/>
            <person name="Warchocki S."/>
            <person name="Wright E.M."/>
            <person name="Allred A.F."/>
            <person name="Ahlstrom C."/>
            <person name="Manuel C.S."/>
            <person name="Stasiewicz M.J."/>
            <person name="Burrell A."/>
            <person name="Roof S."/>
            <person name="Strawn L."/>
            <person name="Fortes E.D."/>
            <person name="Nightingale K.K."/>
            <person name="Kephart D."/>
            <person name="Wiedmann M."/>
        </authorList>
    </citation>
    <scope>NUCLEOTIDE SEQUENCE [LARGE SCALE GENOMIC DNA]</scope>
    <source>
        <strain evidence="3 4">FSL S10-1188</strain>
    </source>
</reference>
<gene>
    <name evidence="3" type="ORF">MAQA_14999</name>
</gene>
<dbReference type="InterPro" id="IPR025273">
    <property type="entry name" value="DUF4064"/>
</dbReference>
<dbReference type="AlphaFoldDB" id="W7AUJ1"/>
<evidence type="ECO:0000313" key="3">
    <source>
        <dbReference type="EMBL" id="EUJ16910.1"/>
    </source>
</evidence>
<feature type="transmembrane region" description="Helical" evidence="1">
    <location>
        <begin position="100"/>
        <end position="133"/>
    </location>
</feature>
<evidence type="ECO:0000256" key="1">
    <source>
        <dbReference type="SAM" id="Phobius"/>
    </source>
</evidence>
<evidence type="ECO:0000313" key="4">
    <source>
        <dbReference type="Proteomes" id="UP000019246"/>
    </source>
</evidence>
<feature type="domain" description="DUF4064" evidence="2">
    <location>
        <begin position="15"/>
        <end position="115"/>
    </location>
</feature>
<keyword evidence="1" id="KW-0812">Transmembrane</keyword>
<evidence type="ECO:0000259" key="2">
    <source>
        <dbReference type="Pfam" id="PF13273"/>
    </source>
</evidence>
<keyword evidence="1" id="KW-0472">Membrane</keyword>
<sequence>MTKKRKKGEAKMNPRKAEFVLTLIAGITGIIAGLFGILGGGLIGAVSQSSEFTTNAAYDTSDMDILAATSGMVVILAILALIVGILLFIFSFFIKKNAKLWGILTLILGVIGFFLVGFLWVVPGVLAVIAGIMCLARKVSI</sequence>
<keyword evidence="1" id="KW-1133">Transmembrane helix</keyword>
<dbReference type="Pfam" id="PF13273">
    <property type="entry name" value="DUF4064"/>
    <property type="match status" value="1"/>
</dbReference>
<feature type="transmembrane region" description="Helical" evidence="1">
    <location>
        <begin position="65"/>
        <end position="93"/>
    </location>
</feature>